<feature type="compositionally biased region" description="Basic residues" evidence="1">
    <location>
        <begin position="155"/>
        <end position="165"/>
    </location>
</feature>
<dbReference type="EMBL" id="MIGX01000012">
    <property type="protein sequence ID" value="PPT92290.1"/>
    <property type="molecule type" value="Genomic_DNA"/>
</dbReference>
<dbReference type="Pfam" id="PF01609">
    <property type="entry name" value="DDE_Tnp_1"/>
    <property type="match status" value="1"/>
</dbReference>
<dbReference type="InterPro" id="IPR025161">
    <property type="entry name" value="IS402-like_dom"/>
</dbReference>
<comment type="caution">
    <text evidence="4">The sequence shown here is derived from an EMBL/GenBank/DDBJ whole genome shotgun (WGS) entry which is preliminary data.</text>
</comment>
<dbReference type="PANTHER" id="PTHR30007:SF0">
    <property type="entry name" value="TRANSPOSASE"/>
    <property type="match status" value="1"/>
</dbReference>
<dbReference type="GO" id="GO:0006313">
    <property type="term" value="P:DNA transposition"/>
    <property type="evidence" value="ECO:0007669"/>
    <property type="project" value="InterPro"/>
</dbReference>
<evidence type="ECO:0000259" key="2">
    <source>
        <dbReference type="Pfam" id="PF01609"/>
    </source>
</evidence>
<evidence type="ECO:0000313" key="4">
    <source>
        <dbReference type="EMBL" id="PPT92290.1"/>
    </source>
</evidence>
<dbReference type="AlphaFoldDB" id="A0A2S6ZJJ4"/>
<feature type="region of interest" description="Disordered" evidence="1">
    <location>
        <begin position="109"/>
        <end position="167"/>
    </location>
</feature>
<feature type="domain" description="Insertion element IS402-like" evidence="3">
    <location>
        <begin position="5"/>
        <end position="67"/>
    </location>
</feature>
<sequence length="263" mass="30158">MVQDVFEQAGSGGLPPEIRRRTLVDACCYGVRTGGAWRMLPTHFPRWQNVHRTFRRWSEQGNFERMHERLGAQWRQRQARPEAPTAAGWMPSPHGFPRRAASAALMPGRRSRDASALDRGYAGPVVGRERDRRQRTGSRCCPSGGDLGVGGQPGRPRRWPGKRHADKADDIDRCRHHLKERGITPRIARKGIERNDRLGRHRWVVERTHAWFAGMGKLRIRFERRIDIHLAWLSLACSIICLRLLLPTTSSRVLLAALNQYFL</sequence>
<dbReference type="Pfam" id="PF13340">
    <property type="entry name" value="DUF4096"/>
    <property type="match status" value="1"/>
</dbReference>
<evidence type="ECO:0000256" key="1">
    <source>
        <dbReference type="SAM" id="MobiDB-lite"/>
    </source>
</evidence>
<dbReference type="InterPro" id="IPR002559">
    <property type="entry name" value="Transposase_11"/>
</dbReference>
<evidence type="ECO:0000313" key="5">
    <source>
        <dbReference type="Proteomes" id="UP000239898"/>
    </source>
</evidence>
<evidence type="ECO:0000259" key="3">
    <source>
        <dbReference type="Pfam" id="PF13340"/>
    </source>
</evidence>
<gene>
    <name evidence="4" type="ORF">XthCFBP4691_04760</name>
</gene>
<dbReference type="PANTHER" id="PTHR30007">
    <property type="entry name" value="PHP DOMAIN PROTEIN"/>
    <property type="match status" value="1"/>
</dbReference>
<dbReference type="GO" id="GO:0004803">
    <property type="term" value="F:transposase activity"/>
    <property type="evidence" value="ECO:0007669"/>
    <property type="project" value="InterPro"/>
</dbReference>
<evidence type="ECO:0008006" key="6">
    <source>
        <dbReference type="Google" id="ProtNLM"/>
    </source>
</evidence>
<name>A0A2S6ZJJ4_9XANT</name>
<dbReference type="Proteomes" id="UP000239898">
    <property type="component" value="Unassembled WGS sequence"/>
</dbReference>
<protein>
    <recommendedName>
        <fullName evidence="6">Transposase</fullName>
    </recommendedName>
</protein>
<reference evidence="4 5" key="1">
    <citation type="submission" date="2016-08" db="EMBL/GenBank/DDBJ databases">
        <title>Evolution of the type three secretion system and type three effector repertoires in Xanthomonas.</title>
        <authorList>
            <person name="Merda D."/>
            <person name="Briand M."/>
            <person name="Bosis E."/>
            <person name="Rousseau C."/>
            <person name="Portier P."/>
            <person name="Jacques M.-A."/>
            <person name="Fischer-Le Saux M."/>
        </authorList>
    </citation>
    <scope>NUCLEOTIDE SEQUENCE [LARGE SCALE GENOMIC DNA]</scope>
    <source>
        <strain evidence="4 5">CFBP 4691</strain>
    </source>
</reference>
<dbReference type="GO" id="GO:0003677">
    <property type="term" value="F:DNA binding"/>
    <property type="evidence" value="ECO:0007669"/>
    <property type="project" value="InterPro"/>
</dbReference>
<dbReference type="OrthoDB" id="5998925at2"/>
<accession>A0A2S6ZJJ4</accession>
<proteinExistence type="predicted"/>
<keyword evidence="5" id="KW-1185">Reference proteome</keyword>
<feature type="domain" description="Transposase IS4-like" evidence="2">
    <location>
        <begin position="173"/>
        <end position="239"/>
    </location>
</feature>
<organism evidence="4 5">
    <name type="scientific">Xanthomonas theicola</name>
    <dbReference type="NCBI Taxonomy" id="56464"/>
    <lineage>
        <taxon>Bacteria</taxon>
        <taxon>Pseudomonadati</taxon>
        <taxon>Pseudomonadota</taxon>
        <taxon>Gammaproteobacteria</taxon>
        <taxon>Lysobacterales</taxon>
        <taxon>Lysobacteraceae</taxon>
        <taxon>Xanthomonas</taxon>
    </lineage>
</organism>